<organism evidence="3 4">
    <name type="scientific">Corynebacterium doosanense CAU 212 = DSM 45436</name>
    <dbReference type="NCBI Taxonomy" id="558173"/>
    <lineage>
        <taxon>Bacteria</taxon>
        <taxon>Bacillati</taxon>
        <taxon>Actinomycetota</taxon>
        <taxon>Actinomycetes</taxon>
        <taxon>Mycobacteriales</taxon>
        <taxon>Corynebacteriaceae</taxon>
        <taxon>Corynebacterium</taxon>
    </lineage>
</organism>
<evidence type="ECO:0000313" key="4">
    <source>
        <dbReference type="Proteomes" id="UP000029914"/>
    </source>
</evidence>
<dbReference type="eggNOG" id="ENOG5030UTR">
    <property type="taxonomic scope" value="Bacteria"/>
</dbReference>
<feature type="region of interest" description="Disordered" evidence="1">
    <location>
        <begin position="68"/>
        <end position="88"/>
    </location>
</feature>
<feature type="transmembrane region" description="Helical" evidence="2">
    <location>
        <begin position="12"/>
        <end position="32"/>
    </location>
</feature>
<dbReference type="KEGG" id="cdo:CDOO_08200"/>
<protein>
    <submittedName>
        <fullName evidence="3">Uncharacterized protein</fullName>
    </submittedName>
</protein>
<reference evidence="3 4" key="1">
    <citation type="submission" date="2013-09" db="EMBL/GenBank/DDBJ databases">
        <title>Complete genome sequence of Corynebacterium doosanense CAU 212(T) (=DSM 45436(T)), isolated from activated sludge.</title>
        <authorList>
            <person name="Schaffert L."/>
            <person name="Albersmeier A."/>
            <person name="Kalinowski J."/>
            <person name="Ruckert C."/>
        </authorList>
    </citation>
    <scope>NUCLEOTIDE SEQUENCE [LARGE SCALE GENOMIC DNA]</scope>
    <source>
        <strain evidence="3 4">CAU 212</strain>
    </source>
</reference>
<keyword evidence="2" id="KW-1133">Transmembrane helix</keyword>
<keyword evidence="4" id="KW-1185">Reference proteome</keyword>
<keyword evidence="2" id="KW-0812">Transmembrane</keyword>
<dbReference type="OrthoDB" id="4412516at2"/>
<dbReference type="HOGENOM" id="CLU_2463819_0_0_11"/>
<dbReference type="EMBL" id="CP006764">
    <property type="protein sequence ID" value="AIT61247.1"/>
    <property type="molecule type" value="Genomic_DNA"/>
</dbReference>
<evidence type="ECO:0000313" key="3">
    <source>
        <dbReference type="EMBL" id="AIT61247.1"/>
    </source>
</evidence>
<accession>A0A097IGL9</accession>
<keyword evidence="2" id="KW-0472">Membrane</keyword>
<evidence type="ECO:0000256" key="2">
    <source>
        <dbReference type="SAM" id="Phobius"/>
    </source>
</evidence>
<sequence>MGYNGGPTIDGLAFPAILGSTFLLALVGTIVPTEIRDPAADKNIVTGRHMLEILARVHREILDAWDKEPTEDHPDAAILDAESNDGDL</sequence>
<gene>
    <name evidence="3" type="ORF">CDOO_08200</name>
</gene>
<evidence type="ECO:0000256" key="1">
    <source>
        <dbReference type="SAM" id="MobiDB-lite"/>
    </source>
</evidence>
<dbReference type="Proteomes" id="UP000029914">
    <property type="component" value="Chromosome"/>
</dbReference>
<proteinExistence type="predicted"/>
<name>A0A097IGL9_9CORY</name>
<dbReference type="AlphaFoldDB" id="A0A097IGL9"/>